<reference evidence="3 4" key="1">
    <citation type="submission" date="2016-01" db="EMBL/GenBank/DDBJ databases">
        <title>Complete genome and mega plasmid sequence of Sphingomonas panacis DCY99 elicits systemic resistance in rice to Xanthomonas oryzae.</title>
        <authorList>
            <person name="Kim Y.J."/>
            <person name="Yang D.C."/>
            <person name="Sing P."/>
        </authorList>
    </citation>
    <scope>NUCLEOTIDE SEQUENCE [LARGE SCALE GENOMIC DNA]</scope>
    <source>
        <strain evidence="3 4">DCY99</strain>
    </source>
</reference>
<evidence type="ECO:0000256" key="2">
    <source>
        <dbReference type="SAM" id="SignalP"/>
    </source>
</evidence>
<keyword evidence="2" id="KW-0732">Signal</keyword>
<feature type="region of interest" description="Disordered" evidence="1">
    <location>
        <begin position="96"/>
        <end position="120"/>
    </location>
</feature>
<dbReference type="Proteomes" id="UP000094256">
    <property type="component" value="Chromosome"/>
</dbReference>
<sequence>MPGNRLIALLALALATAGCGARNTEQSNLDSLDNQLADAGSGNGRDPAMMAALHDQIMVDPALTQQANDNAVRPPAQPYSGAVPADSVTAATSSAATGAGAGTSETLKSAPAPKADGSCPQCEAARQSLTLGALASRQKDKRTANCAGEMHYSANWATRLPADLPLYPNARVSEAAGASENGCALRAVSFATTAPLQTVIDWYYTRASGAGFAAEHEADGSQHVLGGTRGRDGAAFALFLTTRRDGGTDVDLVANNGS</sequence>
<feature type="signal peptide" evidence="2">
    <location>
        <begin position="1"/>
        <end position="21"/>
    </location>
</feature>
<protein>
    <recommendedName>
        <fullName evidence="5">Ig-like domain-containing protein</fullName>
    </recommendedName>
</protein>
<evidence type="ECO:0000256" key="1">
    <source>
        <dbReference type="SAM" id="MobiDB-lite"/>
    </source>
</evidence>
<dbReference type="RefSeq" id="WP_069205002.1">
    <property type="nucleotide sequence ID" value="NZ_CP014168.1"/>
</dbReference>
<dbReference type="AlphaFoldDB" id="A0A1B3ZAJ9"/>
<feature type="chain" id="PRO_5008556228" description="Ig-like domain-containing protein" evidence="2">
    <location>
        <begin position="22"/>
        <end position="258"/>
    </location>
</feature>
<dbReference type="KEGG" id="span:AWL63_11170"/>
<organism evidence="3 4">
    <name type="scientific">Sphingomonas panacis</name>
    <dbReference type="NCBI Taxonomy" id="1560345"/>
    <lineage>
        <taxon>Bacteria</taxon>
        <taxon>Pseudomonadati</taxon>
        <taxon>Pseudomonadota</taxon>
        <taxon>Alphaproteobacteria</taxon>
        <taxon>Sphingomonadales</taxon>
        <taxon>Sphingomonadaceae</taxon>
        <taxon>Sphingomonas</taxon>
    </lineage>
</organism>
<keyword evidence="4" id="KW-1185">Reference proteome</keyword>
<name>A0A1B3ZAJ9_9SPHN</name>
<dbReference type="EMBL" id="CP014168">
    <property type="protein sequence ID" value="AOH84446.1"/>
    <property type="molecule type" value="Genomic_DNA"/>
</dbReference>
<evidence type="ECO:0008006" key="5">
    <source>
        <dbReference type="Google" id="ProtNLM"/>
    </source>
</evidence>
<evidence type="ECO:0000313" key="3">
    <source>
        <dbReference type="EMBL" id="AOH84446.1"/>
    </source>
</evidence>
<evidence type="ECO:0000313" key="4">
    <source>
        <dbReference type="Proteomes" id="UP000094256"/>
    </source>
</evidence>
<accession>A0A1B3ZAJ9</accession>
<dbReference type="OrthoDB" id="7405225at2"/>
<proteinExistence type="predicted"/>
<dbReference type="PROSITE" id="PS51257">
    <property type="entry name" value="PROKAR_LIPOPROTEIN"/>
    <property type="match status" value="1"/>
</dbReference>
<gene>
    <name evidence="3" type="ORF">AWL63_11170</name>
</gene>
<dbReference type="STRING" id="1560345.AWL63_11170"/>